<name>A0AAJ0BZW2_9PEZI</name>
<dbReference type="GeneID" id="85308661"/>
<keyword evidence="3 5" id="KW-0694">RNA-binding</keyword>
<accession>A0AAJ0BZW2</accession>
<feature type="region of interest" description="Disordered" evidence="6">
    <location>
        <begin position="1005"/>
        <end position="1047"/>
    </location>
</feature>
<proteinExistence type="inferred from homology"/>
<dbReference type="InterPro" id="IPR035371">
    <property type="entry name" value="Nrap_D6"/>
</dbReference>
<dbReference type="RefSeq" id="XP_060283524.1">
    <property type="nucleotide sequence ID" value="XM_060425474.1"/>
</dbReference>
<dbReference type="AlphaFoldDB" id="A0AAJ0BZW2"/>
<dbReference type="EMBL" id="MU839008">
    <property type="protein sequence ID" value="KAK1767311.1"/>
    <property type="molecule type" value="Genomic_DNA"/>
</dbReference>
<dbReference type="Pfam" id="PF17403">
    <property type="entry name" value="Nrap_D2"/>
    <property type="match status" value="1"/>
</dbReference>
<dbReference type="Pfam" id="PF17404">
    <property type="entry name" value="Nrap_D3"/>
    <property type="match status" value="1"/>
</dbReference>
<dbReference type="Pfam" id="PF17405">
    <property type="entry name" value="Nrap_D4"/>
    <property type="match status" value="1"/>
</dbReference>
<evidence type="ECO:0000259" key="8">
    <source>
        <dbReference type="Pfam" id="PF17403"/>
    </source>
</evidence>
<dbReference type="GO" id="GO:0032545">
    <property type="term" value="C:CURI complex"/>
    <property type="evidence" value="ECO:0007669"/>
    <property type="project" value="TreeGrafter"/>
</dbReference>
<evidence type="ECO:0000313" key="13">
    <source>
        <dbReference type="EMBL" id="KAK1767311.1"/>
    </source>
</evidence>
<evidence type="ECO:0000256" key="2">
    <source>
        <dbReference type="ARBA" id="ARBA00006674"/>
    </source>
</evidence>
<feature type="domain" description="Nrap protein" evidence="10">
    <location>
        <begin position="615"/>
        <end position="800"/>
    </location>
</feature>
<dbReference type="Pfam" id="PF17407">
    <property type="entry name" value="Nrap_D6"/>
    <property type="match status" value="1"/>
</dbReference>
<dbReference type="InterPro" id="IPR035370">
    <property type="entry name" value="Nrap_D5"/>
</dbReference>
<evidence type="ECO:0000259" key="12">
    <source>
        <dbReference type="Pfam" id="PF17407"/>
    </source>
</evidence>
<protein>
    <recommendedName>
        <fullName evidence="5">U3 small nucleolar RNA-associated protein 22</fullName>
    </recommendedName>
</protein>
<feature type="domain" description="Nrap protein" evidence="7">
    <location>
        <begin position="135"/>
        <end position="291"/>
    </location>
</feature>
<dbReference type="Pfam" id="PF17406">
    <property type="entry name" value="Nrap_D5"/>
    <property type="match status" value="1"/>
</dbReference>
<dbReference type="InterPro" id="IPR035367">
    <property type="entry name" value="Nrap_D2"/>
</dbReference>
<keyword evidence="5" id="KW-0698">rRNA processing</keyword>
<keyword evidence="5" id="KW-0690">Ribosome biogenesis</keyword>
<dbReference type="GO" id="GO:0006364">
    <property type="term" value="P:rRNA processing"/>
    <property type="evidence" value="ECO:0007669"/>
    <property type="project" value="UniProtKB-KW"/>
</dbReference>
<dbReference type="GO" id="GO:0034456">
    <property type="term" value="C:UTP-C complex"/>
    <property type="evidence" value="ECO:0007669"/>
    <property type="project" value="TreeGrafter"/>
</dbReference>
<evidence type="ECO:0000259" key="11">
    <source>
        <dbReference type="Pfam" id="PF17406"/>
    </source>
</evidence>
<dbReference type="InterPro" id="IPR035368">
    <property type="entry name" value="Nrap_D3"/>
</dbReference>
<dbReference type="PANTHER" id="PTHR17972:SF0">
    <property type="entry name" value="NUCLEOLAR PROTEIN 6"/>
    <property type="match status" value="1"/>
</dbReference>
<dbReference type="GO" id="GO:0006409">
    <property type="term" value="P:tRNA export from nucleus"/>
    <property type="evidence" value="ECO:0007669"/>
    <property type="project" value="TreeGrafter"/>
</dbReference>
<evidence type="ECO:0000256" key="4">
    <source>
        <dbReference type="ARBA" id="ARBA00023242"/>
    </source>
</evidence>
<dbReference type="Gene3D" id="1.10.1410.10">
    <property type="match status" value="1"/>
</dbReference>
<comment type="similarity">
    <text evidence="2 5">Belongs to the NRAP family.</text>
</comment>
<dbReference type="Proteomes" id="UP001244011">
    <property type="component" value="Unassembled WGS sequence"/>
</dbReference>
<feature type="compositionally biased region" description="Acidic residues" evidence="6">
    <location>
        <begin position="1009"/>
        <end position="1020"/>
    </location>
</feature>
<evidence type="ECO:0000259" key="9">
    <source>
        <dbReference type="Pfam" id="PF17404"/>
    </source>
</evidence>
<feature type="domain" description="Nrap protein" evidence="8">
    <location>
        <begin position="295"/>
        <end position="438"/>
    </location>
</feature>
<evidence type="ECO:0000259" key="7">
    <source>
        <dbReference type="Pfam" id="PF03813"/>
    </source>
</evidence>
<evidence type="ECO:0000256" key="5">
    <source>
        <dbReference type="RuleBase" id="RU364032"/>
    </source>
</evidence>
<feature type="domain" description="Nrap protein" evidence="9">
    <location>
        <begin position="445"/>
        <end position="591"/>
    </location>
</feature>
<comment type="caution">
    <text evidence="13">The sequence shown here is derived from an EMBL/GenBank/DDBJ whole genome shotgun (WGS) entry which is preliminary data.</text>
</comment>
<feature type="domain" description="Nrap protein" evidence="11">
    <location>
        <begin position="803"/>
        <end position="971"/>
    </location>
</feature>
<dbReference type="GO" id="GO:0032040">
    <property type="term" value="C:small-subunit processome"/>
    <property type="evidence" value="ECO:0007669"/>
    <property type="project" value="TreeGrafter"/>
</dbReference>
<feature type="domain" description="Nrap protein" evidence="12">
    <location>
        <begin position="984"/>
        <end position="1140"/>
    </location>
</feature>
<evidence type="ECO:0000256" key="6">
    <source>
        <dbReference type="SAM" id="MobiDB-lite"/>
    </source>
</evidence>
<dbReference type="PANTHER" id="PTHR17972">
    <property type="entry name" value="NUCLEOLAR RNA-ASSOCIATED PROTEIN"/>
    <property type="match status" value="1"/>
</dbReference>
<evidence type="ECO:0000256" key="1">
    <source>
        <dbReference type="ARBA" id="ARBA00004604"/>
    </source>
</evidence>
<keyword evidence="5" id="KW-0687">Ribonucleoprotein</keyword>
<dbReference type="InterPro" id="IPR005554">
    <property type="entry name" value="NOL6/Upt22"/>
</dbReference>
<dbReference type="Gene3D" id="3.30.70.3030">
    <property type="match status" value="1"/>
</dbReference>
<comment type="subcellular location">
    <subcellularLocation>
        <location evidence="1 5">Nucleus</location>
        <location evidence="1 5">Nucleolus</location>
    </subcellularLocation>
</comment>
<gene>
    <name evidence="13" type="ORF">QBC33DRAFT_491572</name>
</gene>
<keyword evidence="4 5" id="KW-0539">Nucleus</keyword>
<dbReference type="InterPro" id="IPR035369">
    <property type="entry name" value="Nrap_D4"/>
</dbReference>
<dbReference type="InterPro" id="IPR035082">
    <property type="entry name" value="Nrap_D1"/>
</dbReference>
<reference evidence="13" key="1">
    <citation type="submission" date="2023-06" db="EMBL/GenBank/DDBJ databases">
        <title>Genome-scale phylogeny and comparative genomics of the fungal order Sordariales.</title>
        <authorList>
            <consortium name="Lawrence Berkeley National Laboratory"/>
            <person name="Hensen N."/>
            <person name="Bonometti L."/>
            <person name="Westerberg I."/>
            <person name="Brannstrom I.O."/>
            <person name="Guillou S."/>
            <person name="Cros-Aarteil S."/>
            <person name="Calhoun S."/>
            <person name="Haridas S."/>
            <person name="Kuo A."/>
            <person name="Mondo S."/>
            <person name="Pangilinan J."/>
            <person name="Riley R."/>
            <person name="Labutti K."/>
            <person name="Andreopoulos B."/>
            <person name="Lipzen A."/>
            <person name="Chen C."/>
            <person name="Yanf M."/>
            <person name="Daum C."/>
            <person name="Ng V."/>
            <person name="Clum A."/>
            <person name="Steindorff A."/>
            <person name="Ohm R."/>
            <person name="Martin F."/>
            <person name="Silar P."/>
            <person name="Natvig D."/>
            <person name="Lalanne C."/>
            <person name="Gautier V."/>
            <person name="Ament-Velasquez S.L."/>
            <person name="Kruys A."/>
            <person name="Hutchinson M.I."/>
            <person name="Powell A.J."/>
            <person name="Barry K."/>
            <person name="Miller A.N."/>
            <person name="Grigoriev I.V."/>
            <person name="Debuchy R."/>
            <person name="Gladieux P."/>
            <person name="Thoren M.H."/>
            <person name="Johannesson H."/>
        </authorList>
    </citation>
    <scope>NUCLEOTIDE SEQUENCE</scope>
    <source>
        <strain evidence="13">8032-3</strain>
    </source>
</reference>
<evidence type="ECO:0000256" key="3">
    <source>
        <dbReference type="ARBA" id="ARBA00022884"/>
    </source>
</evidence>
<evidence type="ECO:0000313" key="14">
    <source>
        <dbReference type="Proteomes" id="UP001244011"/>
    </source>
</evidence>
<organism evidence="13 14">
    <name type="scientific">Phialemonium atrogriseum</name>
    <dbReference type="NCBI Taxonomy" id="1093897"/>
    <lineage>
        <taxon>Eukaryota</taxon>
        <taxon>Fungi</taxon>
        <taxon>Dikarya</taxon>
        <taxon>Ascomycota</taxon>
        <taxon>Pezizomycotina</taxon>
        <taxon>Sordariomycetes</taxon>
        <taxon>Sordariomycetidae</taxon>
        <taxon>Cephalothecales</taxon>
        <taxon>Cephalothecaceae</taxon>
        <taxon>Phialemonium</taxon>
    </lineage>
</organism>
<dbReference type="Pfam" id="PF03813">
    <property type="entry name" value="Nrap"/>
    <property type="match status" value="1"/>
</dbReference>
<sequence>MDVNPAKRRKVEHMNGASFESAITAGIQQPTSFVLETEELLREVRLDHEKAFEGADDLLHRLKGSIEAIEPHGPIPITEATSKLEKAHGIKIPFPDPRPPKECSYKVSFAKPAQLNVVGSYVSKTMVESQADRAVDMILVIPEEVLQEKDYLNLRYFYKRAYYLSKVAVSLKQELGASIGDLTYEYLNGNPLLPVLAVAPKVAGGTKQSAEKPGKGADSMASPLGYRIRLIPCAPDGYFPAQKLSSVSCLIRSGGDEDKKKSSAPTPFYNSTLKAESAFIPYLRLLRQAEKACPSFQDACILGRVFLQQRGLGGSVSLGGFGHFEWAVLTALLLQTGGRKGQALLSASLNSTQLFKAMIQYLAETNFLKKPCILGPSKEQAEAIREAGPVVYDSARHLNIAFKMSSWSAALLHQHAKWTHALLSDSHADHFTPTFITRVDHPAHIFDLTVKLRLREGFDQSAYESRGQGWTFSAKVYSTVKRALGNRARLVYIGNSQAASSWPLTGSPASPIDADILVGVIFDSAHVGRQVDHGPPAEDKKEAQKFQQFWGDKAELRRFKDGSILETLIWTSTSPAELCEEIIRYILGRHLRQEADVEDLSFYGKGLPSLLPVQPTDGPAFSEARQAFETFERDVRDLEDLPLHVRQLAPICPELRFASVTPPSFASTKYAPRPMDVIIFFEASGKWPDNLAAIQRAKIAFLLKIGSLLEEAKPHVTTHLGVENVRLDIENLAHLDIVYESGAAFRLRVHSDLEETLLDRRTKDKTLEQYVRTESASLLSTFRRLYTYLPLHTQTIRTYATRFPALSPTIRLLKSWFDGHKLSIHFAPDLIELFALHVFLTPYPWDAPSSATTGFLRTLLFLARWDWRTEPLVIDTTSSTDPDDPTITAPPTAVDRAAVATRLEAWRKIDPAMNRTVLFVATNHDGGGSGTGTAHTSLAGEPTPPKVVATRMTTLARSATRLVRDCGAEIGLAPVARALFAPALGDYDVLIRLDRKALKACARTYAADPDSDGEEDGEEEGGARHHHRAPRFKNLDRRTGQVPLPQGTHPARLLVERLGLVVGGPLLFFHGAEDDAVVAAVWDPQARRRAFRPNLPCSYRPVAASGSGDGDDDEAVEVEVNREGILAEIARIGGDLIAEIEVKGSS</sequence>
<dbReference type="GO" id="GO:0003723">
    <property type="term" value="F:RNA binding"/>
    <property type="evidence" value="ECO:0007669"/>
    <property type="project" value="UniProtKB-KW"/>
</dbReference>
<evidence type="ECO:0000259" key="10">
    <source>
        <dbReference type="Pfam" id="PF17405"/>
    </source>
</evidence>
<keyword evidence="14" id="KW-1185">Reference proteome</keyword>